<gene>
    <name evidence="3" type="ORF">D7V21_15455</name>
</gene>
<dbReference type="GO" id="GO:0016853">
    <property type="term" value="F:isomerase activity"/>
    <property type="evidence" value="ECO:0007669"/>
    <property type="project" value="UniProtKB-KW"/>
</dbReference>
<dbReference type="EMBL" id="RAXU01000028">
    <property type="protein sequence ID" value="RKG30770.1"/>
    <property type="molecule type" value="Genomic_DNA"/>
</dbReference>
<dbReference type="AlphaFoldDB" id="A0A3A8EJ70"/>
<dbReference type="PANTHER" id="PTHR43709:SF3">
    <property type="entry name" value="ISOMERASE YBHH-RELATED"/>
    <property type="match status" value="1"/>
</dbReference>
<evidence type="ECO:0000313" key="3">
    <source>
        <dbReference type="EMBL" id="RKG30770.1"/>
    </source>
</evidence>
<dbReference type="Pfam" id="PF04303">
    <property type="entry name" value="PrpF"/>
    <property type="match status" value="1"/>
</dbReference>
<organism evidence="3 4">
    <name type="scientific">Acinetobacter guerrae</name>
    <dbReference type="NCBI Taxonomy" id="1843371"/>
    <lineage>
        <taxon>Bacteria</taxon>
        <taxon>Pseudomonadati</taxon>
        <taxon>Pseudomonadota</taxon>
        <taxon>Gammaproteobacteria</taxon>
        <taxon>Moraxellales</taxon>
        <taxon>Moraxellaceae</taxon>
        <taxon>Acinetobacter</taxon>
    </lineage>
</organism>
<dbReference type="InterPro" id="IPR047687">
    <property type="entry name" value="OMA_tautomer-like"/>
</dbReference>
<comment type="similarity">
    <text evidence="1">Belongs to the PrpF family.</text>
</comment>
<accession>A0A3A8EJ70</accession>
<reference evidence="3 4" key="1">
    <citation type="submission" date="2018-09" db="EMBL/GenBank/DDBJ databases">
        <title>The draft genome of Acinetobacter spp. strains.</title>
        <authorList>
            <person name="Qin J."/>
            <person name="Feng Y."/>
            <person name="Zong Z."/>
        </authorList>
    </citation>
    <scope>NUCLEOTIDE SEQUENCE [LARGE SCALE GENOMIC DNA]</scope>
    <source>
        <strain evidence="3 4">WCHAc060096</strain>
    </source>
</reference>
<evidence type="ECO:0000313" key="4">
    <source>
        <dbReference type="Proteomes" id="UP000269001"/>
    </source>
</evidence>
<dbReference type="Proteomes" id="UP000269001">
    <property type="component" value="Unassembled WGS sequence"/>
</dbReference>
<keyword evidence="2 3" id="KW-0413">Isomerase</keyword>
<sequence>MQTKIRCMLMRGGTSKGAYFLASDLPQDPVLRDQVLLAVMGSPDVRQIDGIGGGDSLTSKIAIIGVSDSPEADIHYLFAQVNVDQAIVDYGQNCGNILAGVAPFALERGLIEAKDPITTVRVFMQNTQQVAEVLVQTPNAEIEYEGDTAIDGVPHTAAEIVLNFENIEGSTCGRLLPTGQAQDIICDTPVTCIDYGMPVVLIRACDLGIQGNESNQELDSNIQLKQRIESIRLIAGQKMNLGDVRLKTIPKISIVSKALSGGAINTRTFIPHKCHAAIGVFGATSVATACLIEGTVAADVAQTTNELEQRLEIEHPTGRFTVLIQRDPQYQIMGCGFIRTARALFDGYVMIPKTVWSNR</sequence>
<dbReference type="Gene3D" id="3.10.310.10">
    <property type="entry name" value="Diaminopimelate Epimerase, Chain A, domain 1"/>
    <property type="match status" value="2"/>
</dbReference>
<evidence type="ECO:0000256" key="1">
    <source>
        <dbReference type="ARBA" id="ARBA00007673"/>
    </source>
</evidence>
<dbReference type="InterPro" id="IPR007400">
    <property type="entry name" value="PrpF-like"/>
</dbReference>
<name>A0A3A8EJ70_9GAMM</name>
<dbReference type="RefSeq" id="WP_087607002.1">
    <property type="nucleotide sequence ID" value="NZ_RAXU01000028.1"/>
</dbReference>
<evidence type="ECO:0000256" key="2">
    <source>
        <dbReference type="ARBA" id="ARBA00023235"/>
    </source>
</evidence>
<proteinExistence type="inferred from homology"/>
<dbReference type="PANTHER" id="PTHR43709">
    <property type="entry name" value="ACONITATE ISOMERASE-RELATED"/>
    <property type="match status" value="1"/>
</dbReference>
<dbReference type="EC" id="5.3.2.8" evidence="3"/>
<comment type="caution">
    <text evidence="3">The sequence shown here is derived from an EMBL/GenBank/DDBJ whole genome shotgun (WGS) entry which is preliminary data.</text>
</comment>
<dbReference type="SUPFAM" id="SSF54506">
    <property type="entry name" value="Diaminopimelate epimerase-like"/>
    <property type="match status" value="2"/>
</dbReference>
<protein>
    <submittedName>
        <fullName evidence="3">4-oxalomesaconate tautomerase</fullName>
        <ecNumber evidence="3">5.3.2.8</ecNumber>
    </submittedName>
</protein>
<dbReference type="NCBIfam" id="NF033377">
    <property type="entry name" value="OMA_tautomer"/>
    <property type="match status" value="1"/>
</dbReference>
<keyword evidence="4" id="KW-1185">Reference proteome</keyword>